<evidence type="ECO:0000256" key="3">
    <source>
        <dbReference type="ARBA" id="ARBA00023211"/>
    </source>
</evidence>
<dbReference type="Proteomes" id="UP000276061">
    <property type="component" value="Unassembled WGS sequence"/>
</dbReference>
<sequence>MSKTDFSHELLRFSDEVKEALHTGKPVVALESTVIAHGLPYPENVATARKIEAAVRAEGAIPATIGIENGRFLIGMSDADIERFGSTKGIPKASSRDIPVILAQGGMGATTVASSLVAADLAGIPFFASAGIGGVHRGAERSMDISADLIQFTRSRVAVVCAGAKSILDLGLTLEYLETQCVPIISYQSDDFPAFYCRSSGFHSPHRLDDATLVARSIEMHWKLGNQSSVLITHPIHESDAIDTDEVESIIREAAIQAEHDGIRGPGATPYLMRAVAKATQGRTVQANMSVLISTAALAGKLARAHTDYLRQHNQA</sequence>
<evidence type="ECO:0000256" key="5">
    <source>
        <dbReference type="ARBA" id="ARBA00023295"/>
    </source>
</evidence>
<dbReference type="PANTHER" id="PTHR42909">
    <property type="entry name" value="ZGC:136858"/>
    <property type="match status" value="1"/>
</dbReference>
<comment type="cofactor">
    <cofactor evidence="6">
        <name>Mn(2+)</name>
        <dbReference type="ChEBI" id="CHEBI:29035"/>
    </cofactor>
    <text evidence="6">Binds 1 Mn(2+) ion per subunit.</text>
</comment>
<proteinExistence type="inferred from homology"/>
<protein>
    <recommendedName>
        <fullName evidence="6">Pseudouridine-5'-phosphate glycosidase</fullName>
        <shortName evidence="6">PsiMP glycosidase</shortName>
        <ecNumber evidence="6">4.2.1.70</ecNumber>
    </recommendedName>
</protein>
<keyword evidence="9" id="KW-1185">Reference proteome</keyword>
<dbReference type="InterPro" id="IPR007342">
    <property type="entry name" value="PsuG"/>
</dbReference>
<comment type="caution">
    <text evidence="7">The sequence shown here is derived from an EMBL/GenBank/DDBJ whole genome shotgun (WGS) entry which is preliminary data.</text>
</comment>
<name>A0A3N0GA30_9GAMM</name>
<dbReference type="SUPFAM" id="SSF110581">
    <property type="entry name" value="Indigoidine synthase A-like"/>
    <property type="match status" value="1"/>
</dbReference>
<evidence type="ECO:0000256" key="6">
    <source>
        <dbReference type="HAMAP-Rule" id="MF_01876"/>
    </source>
</evidence>
<feature type="binding site" evidence="6">
    <location>
        <position position="112"/>
    </location>
    <ligand>
        <name>substrate</name>
    </ligand>
</feature>
<evidence type="ECO:0000256" key="4">
    <source>
        <dbReference type="ARBA" id="ARBA00023239"/>
    </source>
</evidence>
<dbReference type="GO" id="GO:0004730">
    <property type="term" value="F:pseudouridylate synthase activity"/>
    <property type="evidence" value="ECO:0007669"/>
    <property type="project" value="UniProtKB-UniRule"/>
</dbReference>
<dbReference type="Gene3D" id="3.40.1790.10">
    <property type="entry name" value="Indigoidine synthase domain"/>
    <property type="match status" value="1"/>
</dbReference>
<dbReference type="EC" id="4.2.1.70" evidence="6"/>
<feature type="active site" description="Nucleophile" evidence="6">
    <location>
        <position position="165"/>
    </location>
</feature>
<reference evidence="9 10" key="1">
    <citation type="submission" date="2018-11" db="EMBL/GenBank/DDBJ databases">
        <title>Characterization of surface water Dickeya isolates.</title>
        <authorList>
            <person name="Van Gijsegem F."/>
            <person name="Pedron J."/>
        </authorList>
    </citation>
    <scope>NUCLEOTIDE SEQUENCE [LARGE SCALE GENOMIC DNA]</scope>
    <source>
        <strain evidence="7 10">FVG1-MFV-O17</strain>
        <strain evidence="8 9">FVG10-MFV-A16</strain>
    </source>
</reference>
<evidence type="ECO:0000256" key="2">
    <source>
        <dbReference type="ARBA" id="ARBA00022801"/>
    </source>
</evidence>
<comment type="subunit">
    <text evidence="6">Homotrimer.</text>
</comment>
<comment type="catalytic activity">
    <reaction evidence="6">
        <text>D-ribose 5-phosphate + uracil = psi-UMP + H2O</text>
        <dbReference type="Rhea" id="RHEA:18337"/>
        <dbReference type="ChEBI" id="CHEBI:15377"/>
        <dbReference type="ChEBI" id="CHEBI:17568"/>
        <dbReference type="ChEBI" id="CHEBI:58380"/>
        <dbReference type="ChEBI" id="CHEBI:78346"/>
        <dbReference type="EC" id="4.2.1.70"/>
    </reaction>
</comment>
<evidence type="ECO:0000313" key="7">
    <source>
        <dbReference type="EMBL" id="RNM08900.1"/>
    </source>
</evidence>
<evidence type="ECO:0000256" key="1">
    <source>
        <dbReference type="ARBA" id="ARBA00022723"/>
    </source>
</evidence>
<keyword evidence="1 6" id="KW-0479">Metal-binding</keyword>
<dbReference type="PANTHER" id="PTHR42909:SF1">
    <property type="entry name" value="CARBOHYDRATE KINASE PFKB DOMAIN-CONTAINING PROTEIN"/>
    <property type="match status" value="1"/>
</dbReference>
<evidence type="ECO:0000313" key="8">
    <source>
        <dbReference type="EMBL" id="RNM20625.1"/>
    </source>
</evidence>
<feature type="binding site" evidence="6">
    <location>
        <position position="92"/>
    </location>
    <ligand>
        <name>substrate</name>
    </ligand>
</feature>
<feature type="binding site" evidence="6">
    <location>
        <begin position="146"/>
        <end position="148"/>
    </location>
    <ligand>
        <name>substrate</name>
    </ligand>
</feature>
<comment type="function">
    <text evidence="6">Catalyzes the reversible cleavage of pseudouridine 5'-phosphate (PsiMP) to ribose 5-phosphate and uracil. Functions biologically in the cleavage direction, as part of a pseudouridine degradation pathway.</text>
</comment>
<gene>
    <name evidence="6" type="primary">psuG</name>
    <name evidence="7" type="ORF">EF878_04025</name>
    <name evidence="8" type="ORF">EFS38_17845</name>
</gene>
<organism evidence="7 10">
    <name type="scientific">Dickeya undicola</name>
    <dbReference type="NCBI Taxonomy" id="1577887"/>
    <lineage>
        <taxon>Bacteria</taxon>
        <taxon>Pseudomonadati</taxon>
        <taxon>Pseudomonadota</taxon>
        <taxon>Gammaproteobacteria</taxon>
        <taxon>Enterobacterales</taxon>
        <taxon>Pectobacteriaceae</taxon>
        <taxon>Dickeya</taxon>
    </lineage>
</organism>
<feature type="active site" description="Proton donor" evidence="6">
    <location>
        <position position="31"/>
    </location>
</feature>
<dbReference type="GO" id="GO:0046113">
    <property type="term" value="P:nucleobase catabolic process"/>
    <property type="evidence" value="ECO:0007669"/>
    <property type="project" value="UniProtKB-UniRule"/>
</dbReference>
<comment type="similarity">
    <text evidence="6">Belongs to the pseudouridine-5'-phosphate glycosidase family.</text>
</comment>
<dbReference type="HAMAP" id="MF_01876">
    <property type="entry name" value="PsiMP_glycosidase"/>
    <property type="match status" value="1"/>
</dbReference>
<dbReference type="OrthoDB" id="9805870at2"/>
<accession>A0A3N0GA30</accession>
<evidence type="ECO:0000313" key="10">
    <source>
        <dbReference type="Proteomes" id="UP000276061"/>
    </source>
</evidence>
<dbReference type="InterPro" id="IPR022830">
    <property type="entry name" value="Indigdn_synthA-like"/>
</dbReference>
<dbReference type="GO" id="GO:0005737">
    <property type="term" value="C:cytoplasm"/>
    <property type="evidence" value="ECO:0007669"/>
    <property type="project" value="TreeGrafter"/>
</dbReference>
<dbReference type="AlphaFoldDB" id="A0A3N0GA30"/>
<keyword evidence="4 6" id="KW-0456">Lyase</keyword>
<keyword evidence="5 6" id="KW-0326">Glycosidase</keyword>
<dbReference type="GO" id="GO:0046872">
    <property type="term" value="F:metal ion binding"/>
    <property type="evidence" value="ECO:0007669"/>
    <property type="project" value="UniProtKB-KW"/>
</dbReference>
<dbReference type="Proteomes" id="UP000271870">
    <property type="component" value="Unassembled WGS sequence"/>
</dbReference>
<keyword evidence="3 6" id="KW-0464">Manganese</keyword>
<keyword evidence="2 6" id="KW-0378">Hydrolase</keyword>
<dbReference type="EMBL" id="RJLS01000028">
    <property type="protein sequence ID" value="RNM20625.1"/>
    <property type="molecule type" value="Genomic_DNA"/>
</dbReference>
<dbReference type="GO" id="GO:0016798">
    <property type="term" value="F:hydrolase activity, acting on glycosyl bonds"/>
    <property type="evidence" value="ECO:0007669"/>
    <property type="project" value="UniProtKB-KW"/>
</dbReference>
<evidence type="ECO:0000313" key="9">
    <source>
        <dbReference type="Proteomes" id="UP000271870"/>
    </source>
</evidence>
<dbReference type="Pfam" id="PF04227">
    <property type="entry name" value="Indigoidine_A"/>
    <property type="match status" value="1"/>
</dbReference>
<dbReference type="EMBL" id="RJLR01000007">
    <property type="protein sequence ID" value="RNM08900.1"/>
    <property type="molecule type" value="Genomic_DNA"/>
</dbReference>
<dbReference type="RefSeq" id="WP_123251500.1">
    <property type="nucleotide sequence ID" value="NZ_JBPWOM010000011.1"/>
</dbReference>
<feature type="binding site" evidence="6">
    <location>
        <position position="144"/>
    </location>
    <ligand>
        <name>Mn(2+)</name>
        <dbReference type="ChEBI" id="CHEBI:29035"/>
    </ligand>
</feature>